<sequence length="105" mass="11835">MQPTKPQPDDFAKEERRAEAATVLQSYHLLSTLSFHRCESLAQTRLHLQNIIAGFTPEDEKSLVSFPDNDKPRPNDNPPVQSSKHKANKRKSSSAVSPKAKEARR</sequence>
<evidence type="ECO:0000313" key="3">
    <source>
        <dbReference type="Proteomes" id="UP000799421"/>
    </source>
</evidence>
<protein>
    <submittedName>
        <fullName evidence="2">Uncharacterized protein</fullName>
    </submittedName>
</protein>
<accession>A0A6A7C553</accession>
<dbReference type="AlphaFoldDB" id="A0A6A7C553"/>
<reference evidence="2" key="1">
    <citation type="journal article" date="2020" name="Stud. Mycol.">
        <title>101 Dothideomycetes genomes: a test case for predicting lifestyles and emergence of pathogens.</title>
        <authorList>
            <person name="Haridas S."/>
            <person name="Albert R."/>
            <person name="Binder M."/>
            <person name="Bloem J."/>
            <person name="Labutti K."/>
            <person name="Salamov A."/>
            <person name="Andreopoulos B."/>
            <person name="Baker S."/>
            <person name="Barry K."/>
            <person name="Bills G."/>
            <person name="Bluhm B."/>
            <person name="Cannon C."/>
            <person name="Castanera R."/>
            <person name="Culley D."/>
            <person name="Daum C."/>
            <person name="Ezra D."/>
            <person name="Gonzalez J."/>
            <person name="Henrissat B."/>
            <person name="Kuo A."/>
            <person name="Liang C."/>
            <person name="Lipzen A."/>
            <person name="Lutzoni F."/>
            <person name="Magnuson J."/>
            <person name="Mondo S."/>
            <person name="Nolan M."/>
            <person name="Ohm R."/>
            <person name="Pangilinan J."/>
            <person name="Park H.-J."/>
            <person name="Ramirez L."/>
            <person name="Alfaro M."/>
            <person name="Sun H."/>
            <person name="Tritt A."/>
            <person name="Yoshinaga Y."/>
            <person name="Zwiers L.-H."/>
            <person name="Turgeon B."/>
            <person name="Goodwin S."/>
            <person name="Spatafora J."/>
            <person name="Crous P."/>
            <person name="Grigoriev I."/>
        </authorList>
    </citation>
    <scope>NUCLEOTIDE SEQUENCE</scope>
    <source>
        <strain evidence="2">CBS 480.64</strain>
    </source>
</reference>
<evidence type="ECO:0000313" key="2">
    <source>
        <dbReference type="EMBL" id="KAF2862570.1"/>
    </source>
</evidence>
<keyword evidence="3" id="KW-1185">Reference proteome</keyword>
<feature type="region of interest" description="Disordered" evidence="1">
    <location>
        <begin position="62"/>
        <end position="105"/>
    </location>
</feature>
<dbReference type="OrthoDB" id="5372011at2759"/>
<feature type="compositionally biased region" description="Basic residues" evidence="1">
    <location>
        <begin position="83"/>
        <end position="92"/>
    </location>
</feature>
<gene>
    <name evidence="2" type="ORF">K470DRAFT_268901</name>
</gene>
<dbReference type="EMBL" id="MU005965">
    <property type="protein sequence ID" value="KAF2862570.1"/>
    <property type="molecule type" value="Genomic_DNA"/>
</dbReference>
<organism evidence="2 3">
    <name type="scientific">Piedraia hortae CBS 480.64</name>
    <dbReference type="NCBI Taxonomy" id="1314780"/>
    <lineage>
        <taxon>Eukaryota</taxon>
        <taxon>Fungi</taxon>
        <taxon>Dikarya</taxon>
        <taxon>Ascomycota</taxon>
        <taxon>Pezizomycotina</taxon>
        <taxon>Dothideomycetes</taxon>
        <taxon>Dothideomycetidae</taxon>
        <taxon>Capnodiales</taxon>
        <taxon>Piedraiaceae</taxon>
        <taxon>Piedraia</taxon>
    </lineage>
</organism>
<name>A0A6A7C553_9PEZI</name>
<proteinExistence type="predicted"/>
<dbReference type="Proteomes" id="UP000799421">
    <property type="component" value="Unassembled WGS sequence"/>
</dbReference>
<feature type="compositionally biased region" description="Basic and acidic residues" evidence="1">
    <location>
        <begin position="62"/>
        <end position="74"/>
    </location>
</feature>
<evidence type="ECO:0000256" key="1">
    <source>
        <dbReference type="SAM" id="MobiDB-lite"/>
    </source>
</evidence>